<dbReference type="PANTHER" id="PTHR31357">
    <property type="entry name" value="SERPENTINE RECEPTOR CLASS ALPHA-10"/>
    <property type="match status" value="1"/>
</dbReference>
<comment type="similarity">
    <text evidence="5">Belongs to the nematode receptor-like protein sra family.</text>
</comment>
<dbReference type="GO" id="GO:0016020">
    <property type="term" value="C:membrane"/>
    <property type="evidence" value="ECO:0007669"/>
    <property type="project" value="UniProtKB-SubCell"/>
</dbReference>
<gene>
    <name evidence="7" type="ORF">DdX_17260</name>
</gene>
<dbReference type="EMBL" id="JAKKPZ010000175">
    <property type="protein sequence ID" value="KAI1699555.1"/>
    <property type="molecule type" value="Genomic_DNA"/>
</dbReference>
<keyword evidence="7" id="KW-0675">Receptor</keyword>
<dbReference type="GO" id="GO:0004984">
    <property type="term" value="F:olfactory receptor activity"/>
    <property type="evidence" value="ECO:0007669"/>
    <property type="project" value="TreeGrafter"/>
</dbReference>
<evidence type="ECO:0000256" key="3">
    <source>
        <dbReference type="ARBA" id="ARBA00022989"/>
    </source>
</evidence>
<dbReference type="PANTHER" id="PTHR31357:SF5">
    <property type="entry name" value="SERPENTINE RECEPTOR CLASS ALPHA-1-RELATED"/>
    <property type="match status" value="1"/>
</dbReference>
<keyword evidence="4 6" id="KW-0472">Membrane</keyword>
<name>A0AAD4QTJ4_9BILA</name>
<evidence type="ECO:0000256" key="2">
    <source>
        <dbReference type="ARBA" id="ARBA00022692"/>
    </source>
</evidence>
<organism evidence="7 8">
    <name type="scientific">Ditylenchus destructor</name>
    <dbReference type="NCBI Taxonomy" id="166010"/>
    <lineage>
        <taxon>Eukaryota</taxon>
        <taxon>Metazoa</taxon>
        <taxon>Ecdysozoa</taxon>
        <taxon>Nematoda</taxon>
        <taxon>Chromadorea</taxon>
        <taxon>Rhabditida</taxon>
        <taxon>Tylenchina</taxon>
        <taxon>Tylenchomorpha</taxon>
        <taxon>Sphaerularioidea</taxon>
        <taxon>Anguinidae</taxon>
        <taxon>Anguininae</taxon>
        <taxon>Ditylenchus</taxon>
    </lineage>
</organism>
<reference evidence="7" key="1">
    <citation type="submission" date="2022-01" db="EMBL/GenBank/DDBJ databases">
        <title>Genome Sequence Resource for Two Populations of Ditylenchus destructor, the Migratory Endoparasitic Phytonematode.</title>
        <authorList>
            <person name="Zhang H."/>
            <person name="Lin R."/>
            <person name="Xie B."/>
        </authorList>
    </citation>
    <scope>NUCLEOTIDE SEQUENCE</scope>
    <source>
        <strain evidence="7">BazhouSP</strain>
    </source>
</reference>
<feature type="transmembrane region" description="Helical" evidence="6">
    <location>
        <begin position="152"/>
        <end position="177"/>
    </location>
</feature>
<accession>A0AAD4QTJ4</accession>
<evidence type="ECO:0000256" key="1">
    <source>
        <dbReference type="ARBA" id="ARBA00004141"/>
    </source>
</evidence>
<dbReference type="Pfam" id="PF10292">
    <property type="entry name" value="7TM_GPCR_Srab"/>
    <property type="match status" value="1"/>
</dbReference>
<protein>
    <submittedName>
        <fullName evidence="7">Serpentine type 7TM GPCR receptor class ab chemoreceptor domain-containing protein</fullName>
    </submittedName>
</protein>
<dbReference type="InterPro" id="IPR051080">
    <property type="entry name" value="Nematode_rcpt-like_serp_alpha"/>
</dbReference>
<evidence type="ECO:0000256" key="6">
    <source>
        <dbReference type="SAM" id="Phobius"/>
    </source>
</evidence>
<dbReference type="InterPro" id="IPR019408">
    <property type="entry name" value="7TM_GPCR_serpentine_rcpt_Srab"/>
</dbReference>
<keyword evidence="3 6" id="KW-1133">Transmembrane helix</keyword>
<comment type="subcellular location">
    <subcellularLocation>
        <location evidence="1">Membrane</location>
        <topology evidence="1">Multi-pass membrane protein</topology>
    </subcellularLocation>
</comment>
<feature type="transmembrane region" description="Helical" evidence="6">
    <location>
        <begin position="251"/>
        <end position="273"/>
    </location>
</feature>
<feature type="transmembrane region" description="Helical" evidence="6">
    <location>
        <begin position="197"/>
        <end position="219"/>
    </location>
</feature>
<evidence type="ECO:0000313" key="8">
    <source>
        <dbReference type="Proteomes" id="UP001201812"/>
    </source>
</evidence>
<keyword evidence="2 6" id="KW-0812">Transmembrane</keyword>
<evidence type="ECO:0000256" key="4">
    <source>
        <dbReference type="ARBA" id="ARBA00023136"/>
    </source>
</evidence>
<feature type="transmembrane region" description="Helical" evidence="6">
    <location>
        <begin position="107"/>
        <end position="131"/>
    </location>
</feature>
<evidence type="ECO:0000313" key="7">
    <source>
        <dbReference type="EMBL" id="KAI1699555.1"/>
    </source>
</evidence>
<feature type="transmembrane region" description="Helical" evidence="6">
    <location>
        <begin position="28"/>
        <end position="51"/>
    </location>
</feature>
<comment type="caution">
    <text evidence="7">The sequence shown here is derived from an EMBL/GenBank/DDBJ whole genome shotgun (WGS) entry which is preliminary data.</text>
</comment>
<feature type="transmembrane region" description="Helical" evidence="6">
    <location>
        <begin position="63"/>
        <end position="87"/>
    </location>
</feature>
<dbReference type="AlphaFoldDB" id="A0AAD4QTJ4"/>
<sequence length="341" mass="39990">MDYTSTSSYLDSAYADCDRAAKVISHKWWIVVRAFQVLISLVSLVMLPILITHFKCRRMKFHVNLSLLVVNVIILYALECIDTVVTQLRFLILNVTYVSPCDFQTDIWLAITLRLPAYIYLIAFPLIHCAVTAERAWATVFAKEYEKVGCTFGVVCTIFVWLMTFGFGFFIAYTASLDVEKPLLLLVITTPRNRYPIAYMHWVLMLLIILTSVADYMVIVQNRRYRKKLQDVEYNLSMNFQLRENMVTMQLIWPLDVFFTIIFTVYLIAGSYMRSSLVDLSPVDYMFVYELINTLFPLHTFATLLLYTRYIKAHEVSRSVKIMPINYHKEMYFKELQKQWA</sequence>
<dbReference type="Proteomes" id="UP001201812">
    <property type="component" value="Unassembled WGS sequence"/>
</dbReference>
<evidence type="ECO:0000256" key="5">
    <source>
        <dbReference type="ARBA" id="ARBA00037994"/>
    </source>
</evidence>
<feature type="transmembrane region" description="Helical" evidence="6">
    <location>
        <begin position="285"/>
        <end position="308"/>
    </location>
</feature>
<keyword evidence="8" id="KW-1185">Reference proteome</keyword>
<proteinExistence type="inferred from homology"/>